<dbReference type="EMBL" id="RJVU01067793">
    <property type="protein sequence ID" value="ROI81979.1"/>
    <property type="molecule type" value="Genomic_DNA"/>
</dbReference>
<dbReference type="Proteomes" id="UP000281406">
    <property type="component" value="Unassembled WGS sequence"/>
</dbReference>
<comment type="caution">
    <text evidence="2">The sequence shown here is derived from an EMBL/GenBank/DDBJ whole genome shotgun (WGS) entry which is preliminary data.</text>
</comment>
<gene>
    <name evidence="2" type="ORF">DPX16_22214</name>
</gene>
<reference evidence="2 3" key="1">
    <citation type="submission" date="2018-10" db="EMBL/GenBank/DDBJ databases">
        <title>Genome assembly for a Yunnan-Guizhou Plateau 3E fish, Anabarilius grahami (Regan), and its evolutionary and genetic applications.</title>
        <authorList>
            <person name="Jiang W."/>
        </authorList>
    </citation>
    <scope>NUCLEOTIDE SEQUENCE [LARGE SCALE GENOMIC DNA]</scope>
    <source>
        <strain evidence="2">AG-KIZ</strain>
        <tissue evidence="2">Muscle</tissue>
    </source>
</reference>
<accession>A0A3N0XR89</accession>
<dbReference type="GO" id="GO:0008495">
    <property type="term" value="F:protoheme IX farnesyltransferase activity"/>
    <property type="evidence" value="ECO:0007669"/>
    <property type="project" value="InterPro"/>
</dbReference>
<sequence>MSARSLIQLCRKNQAEWFTFQHLCFLKRRYVKSSGGLCQRARPKQEPVASAPDDRDDSVVRQLQQIPALKPEPGTVEPPCDSKSIQVEPEATKAARLEARQWKELRVEYNDLPGIYARLSKLKLTALVVTTAAAGYAMAPVPFDPVTFLMASVGTGLSSCTANSINQVHMSDLEYL</sequence>
<dbReference type="PANTHER" id="PTHR43448">
    <property type="entry name" value="PROTOHEME IX FARNESYLTRANSFERASE, MITOCHONDRIAL"/>
    <property type="match status" value="1"/>
</dbReference>
<evidence type="ECO:0000256" key="1">
    <source>
        <dbReference type="ARBA" id="ARBA00022679"/>
    </source>
</evidence>
<name>A0A3N0XR89_ANAGA</name>
<dbReference type="GO" id="GO:0005739">
    <property type="term" value="C:mitochondrion"/>
    <property type="evidence" value="ECO:0007669"/>
    <property type="project" value="TreeGrafter"/>
</dbReference>
<protein>
    <submittedName>
        <fullName evidence="2">Protoheme IX farnesyltransferase, mitochondrial</fullName>
    </submittedName>
</protein>
<dbReference type="OrthoDB" id="5211at2759"/>
<dbReference type="GO" id="GO:0006784">
    <property type="term" value="P:heme A biosynthetic process"/>
    <property type="evidence" value="ECO:0007669"/>
    <property type="project" value="TreeGrafter"/>
</dbReference>
<evidence type="ECO:0000313" key="3">
    <source>
        <dbReference type="Proteomes" id="UP000281406"/>
    </source>
</evidence>
<keyword evidence="1 2" id="KW-0808">Transferase</keyword>
<proteinExistence type="predicted"/>
<dbReference type="GO" id="GO:0016020">
    <property type="term" value="C:membrane"/>
    <property type="evidence" value="ECO:0007669"/>
    <property type="project" value="InterPro"/>
</dbReference>
<keyword evidence="3" id="KW-1185">Reference proteome</keyword>
<dbReference type="PANTHER" id="PTHR43448:SF2">
    <property type="entry name" value="PROTOHEME IX FARNESYLTRANSFERASE, MITOCHONDRIAL"/>
    <property type="match status" value="1"/>
</dbReference>
<evidence type="ECO:0000313" key="2">
    <source>
        <dbReference type="EMBL" id="ROI81979.1"/>
    </source>
</evidence>
<dbReference type="AlphaFoldDB" id="A0A3N0XR89"/>
<organism evidence="2 3">
    <name type="scientific">Anabarilius grahami</name>
    <name type="common">Kanglang fish</name>
    <name type="synonym">Barilius grahami</name>
    <dbReference type="NCBI Taxonomy" id="495550"/>
    <lineage>
        <taxon>Eukaryota</taxon>
        <taxon>Metazoa</taxon>
        <taxon>Chordata</taxon>
        <taxon>Craniata</taxon>
        <taxon>Vertebrata</taxon>
        <taxon>Euteleostomi</taxon>
        <taxon>Actinopterygii</taxon>
        <taxon>Neopterygii</taxon>
        <taxon>Teleostei</taxon>
        <taxon>Ostariophysi</taxon>
        <taxon>Cypriniformes</taxon>
        <taxon>Xenocyprididae</taxon>
        <taxon>Xenocypridinae</taxon>
        <taxon>Xenocypridinae incertae sedis</taxon>
        <taxon>Anabarilius</taxon>
    </lineage>
</organism>
<dbReference type="InterPro" id="IPR006369">
    <property type="entry name" value="Protohaem_IX_farnesylTrfase"/>
</dbReference>